<dbReference type="SUPFAM" id="SSF48403">
    <property type="entry name" value="Ankyrin repeat"/>
    <property type="match status" value="1"/>
</dbReference>
<evidence type="ECO:0000256" key="9">
    <source>
        <dbReference type="PROSITE-ProRule" id="PRU00023"/>
    </source>
</evidence>
<dbReference type="Gene3D" id="1.10.150.50">
    <property type="entry name" value="Transcription Factor, Ets-1"/>
    <property type="match status" value="2"/>
</dbReference>
<feature type="compositionally biased region" description="Polar residues" evidence="11">
    <location>
        <begin position="504"/>
        <end position="519"/>
    </location>
</feature>
<feature type="repeat" description="ANK" evidence="9">
    <location>
        <begin position="64"/>
        <end position="96"/>
    </location>
</feature>
<dbReference type="InterPro" id="IPR036028">
    <property type="entry name" value="SH3-like_dom_sf"/>
</dbReference>
<dbReference type="Pfam" id="PF16907">
    <property type="entry name" value="Caskin-Pro-rich"/>
    <property type="match status" value="1"/>
</dbReference>
<dbReference type="InterPro" id="IPR032117">
    <property type="entry name" value="Caskin_C"/>
</dbReference>
<dbReference type="InterPro" id="IPR035497">
    <property type="entry name" value="Caskin1/2_SAM_1"/>
</dbReference>
<feature type="repeat" description="ANK" evidence="9">
    <location>
        <begin position="130"/>
        <end position="162"/>
    </location>
</feature>
<feature type="domain" description="SAM" evidence="13">
    <location>
        <begin position="602"/>
        <end position="666"/>
    </location>
</feature>
<feature type="region of interest" description="Disordered" evidence="11">
    <location>
        <begin position="369"/>
        <end position="525"/>
    </location>
</feature>
<evidence type="ECO:0000259" key="12">
    <source>
        <dbReference type="PROSITE" id="PS50002"/>
    </source>
</evidence>
<dbReference type="PROSITE" id="PS50297">
    <property type="entry name" value="ANK_REP_REGION"/>
    <property type="match status" value="5"/>
</dbReference>
<dbReference type="Pfam" id="PF07653">
    <property type="entry name" value="SH3_2"/>
    <property type="match status" value="1"/>
</dbReference>
<keyword evidence="4" id="KW-0597">Phosphoprotein</keyword>
<dbReference type="SMART" id="SM00326">
    <property type="entry name" value="SH3"/>
    <property type="match status" value="1"/>
</dbReference>
<dbReference type="InterPro" id="IPR001452">
    <property type="entry name" value="SH3_domain"/>
</dbReference>
<name>A0A9Y4MR34_9TELE</name>
<dbReference type="InterPro" id="IPR002110">
    <property type="entry name" value="Ankyrin_rpt"/>
</dbReference>
<dbReference type="Gene3D" id="1.25.40.20">
    <property type="entry name" value="Ankyrin repeat-containing domain"/>
    <property type="match status" value="2"/>
</dbReference>
<organism evidence="14 15">
    <name type="scientific">Stegastes partitus</name>
    <name type="common">bicolor damselfish</name>
    <dbReference type="NCBI Taxonomy" id="144197"/>
    <lineage>
        <taxon>Eukaryota</taxon>
        <taxon>Metazoa</taxon>
        <taxon>Chordata</taxon>
        <taxon>Craniata</taxon>
        <taxon>Vertebrata</taxon>
        <taxon>Euteleostomi</taxon>
        <taxon>Actinopterygii</taxon>
        <taxon>Neopterygii</taxon>
        <taxon>Teleostei</taxon>
        <taxon>Neoteleostei</taxon>
        <taxon>Acanthomorphata</taxon>
        <taxon>Ovalentaria</taxon>
        <taxon>Pomacentridae</taxon>
        <taxon>Stegastes</taxon>
    </lineage>
</organism>
<feature type="compositionally biased region" description="Low complexity" evidence="11">
    <location>
        <begin position="443"/>
        <end position="463"/>
    </location>
</feature>
<dbReference type="SMART" id="SM00454">
    <property type="entry name" value="SAM"/>
    <property type="match status" value="2"/>
</dbReference>
<dbReference type="SUPFAM" id="SSF50044">
    <property type="entry name" value="SH3-domain"/>
    <property type="match status" value="1"/>
</dbReference>
<accession>A0A9Y4MR34</accession>
<dbReference type="FunFam" id="1.25.40.20:FF:000042">
    <property type="entry name" value="caskin-2 isoform X2"/>
    <property type="match status" value="1"/>
</dbReference>
<comment type="subcellular location">
    <subcellularLocation>
        <location evidence="1">Cytoplasm</location>
    </subcellularLocation>
</comment>
<feature type="compositionally biased region" description="Basic and acidic residues" evidence="11">
    <location>
        <begin position="1139"/>
        <end position="1166"/>
    </location>
</feature>
<feature type="region of interest" description="Disordered" evidence="11">
    <location>
        <begin position="1007"/>
        <end position="1049"/>
    </location>
</feature>
<dbReference type="Pfam" id="PF00023">
    <property type="entry name" value="Ank"/>
    <property type="match status" value="1"/>
</dbReference>
<dbReference type="InterPro" id="IPR035498">
    <property type="entry name" value="Caskin1/2_SAM_2"/>
</dbReference>
<dbReference type="Pfam" id="PF12796">
    <property type="entry name" value="Ank_2"/>
    <property type="match status" value="2"/>
</dbReference>
<evidence type="ECO:0000259" key="13">
    <source>
        <dbReference type="PROSITE" id="PS50105"/>
    </source>
</evidence>
<dbReference type="RefSeq" id="XP_008276596.1">
    <property type="nucleotide sequence ID" value="XM_008278374.1"/>
</dbReference>
<dbReference type="InterPro" id="IPR001660">
    <property type="entry name" value="SAM"/>
</dbReference>
<feature type="region of interest" description="Disordered" evidence="11">
    <location>
        <begin position="1136"/>
        <end position="1188"/>
    </location>
</feature>
<dbReference type="CDD" id="cd09498">
    <property type="entry name" value="SAM_caskin1_2_repeat2"/>
    <property type="match status" value="1"/>
</dbReference>
<feature type="repeat" description="ANK" evidence="9">
    <location>
        <begin position="97"/>
        <end position="129"/>
    </location>
</feature>
<dbReference type="Pfam" id="PF16632">
    <property type="entry name" value="Caskin-tail"/>
    <property type="match status" value="1"/>
</dbReference>
<feature type="compositionally biased region" description="Low complexity" evidence="11">
    <location>
        <begin position="408"/>
        <end position="426"/>
    </location>
</feature>
<keyword evidence="2 10" id="KW-0728">SH3 domain</keyword>
<dbReference type="FunFam" id="2.30.30.40:FF:000062">
    <property type="entry name" value="caskin-2 isoform X1"/>
    <property type="match status" value="1"/>
</dbReference>
<dbReference type="CDD" id="cd12063">
    <property type="entry name" value="SH3_Caskin2"/>
    <property type="match status" value="1"/>
</dbReference>
<dbReference type="CDD" id="cd09497">
    <property type="entry name" value="SAM_caskin1_2_repeat1"/>
    <property type="match status" value="1"/>
</dbReference>
<evidence type="ECO:0000313" key="14">
    <source>
        <dbReference type="Proteomes" id="UP000694891"/>
    </source>
</evidence>
<feature type="compositionally biased region" description="Polar residues" evidence="11">
    <location>
        <begin position="1210"/>
        <end position="1220"/>
    </location>
</feature>
<dbReference type="SMART" id="SM00248">
    <property type="entry name" value="ANK"/>
    <property type="match status" value="6"/>
</dbReference>
<dbReference type="InterPro" id="IPR033635">
    <property type="entry name" value="ANKS1/Caskin"/>
</dbReference>
<keyword evidence="14" id="KW-1185">Reference proteome</keyword>
<dbReference type="Pfam" id="PF16600">
    <property type="entry name" value="Caskin1-CID"/>
    <property type="match status" value="1"/>
</dbReference>
<evidence type="ECO:0000256" key="8">
    <source>
        <dbReference type="ARBA" id="ARBA00073385"/>
    </source>
</evidence>
<evidence type="ECO:0000256" key="5">
    <source>
        <dbReference type="ARBA" id="ARBA00022737"/>
    </source>
</evidence>
<dbReference type="PROSITE" id="PS50105">
    <property type="entry name" value="SAM_DOMAIN"/>
    <property type="match status" value="2"/>
</dbReference>
<evidence type="ECO:0000256" key="10">
    <source>
        <dbReference type="PROSITE-ProRule" id="PRU00192"/>
    </source>
</evidence>
<sequence>MEVAMMEGRAGKKNPLKTHRGLEGFLESCDKKTNMSPNTNCLFPLFPELLGSTKRLNINYQDPDGFSALHHAALTGTTELLSLLLEAQATVDIKDINGMRPLHYAAWQGKADSVLLLLRAGASVNSPSHDGQIPLHLSAQYGHYEVSEMLLQHQSNSCLMNKAKKTPLDLACEFGRLKVAQLLLSSNMVAALLEGEGGNDCLDSPSTTPLHLAARNGHKDIIKLLLKAGIDINRATKAGTSLHEAALYGKTEVVRLLLDAGINVDMRNTYNQTALDIVNQFTTSTASREIKQLLREASSSLQVRAVKDYWNLHDPTALNLRAGDLIMVLEQHSDGRWKGHIHDTQRGTDRVGFFPPSVVEVLSRRAGGTLSRQASMPCPRPHFASRAPPSSHGPAPQTDDSYILGYDPAGAPAGSQLSAPASPASPTQDIWVLRSSPTGDRNSVGSAGSVGSSRSAGSGQSSESGHKQNGTQNRHNTDTGKLAPSAGESGDHPHVTGADHSKQVDGSTGGSRRQINGTPQKGFVRPEQLLEGKDSEAIYQWLCEFQLEQYTSNFISAGYDVPTISRMTPEDLTAIGVTKPGHRKKISMEIGKLSIPEWLPDYIPSDLGEWLSVIGLPQYQKRLCDNGYDSISIVKDITWEDLQEIGITKLGHQKKLMLAVKRLCDLQRSRNHADRTGGGTLRRKPPAALELVTIEHTPTHNVHTHTRSDAPSNDCCPSPCTPRALLSFQDSELSAELQSAMMGKVGGGATEAFGIRGVSSAAVLTAMSVSQESISVRSRGSGNSGNSSSGYSQDHQGPSSSARTCNQSERSLGTGAGEEAKNGRSSPGGRSRQRPTDMWEHQSRSATPNKIPFSPITPPLTPSKMPRFTYPAVPPKAKHAQPLNRSQPQHHLQHHPSSSPSCPSPQPSPTPKAFSYIQAQAGDVSRTPRVLSKPLPGAVPLLGPPPAHARADAAQRGPQKKRSQSLTRYALSDGEPDDDDDLAPTCTSASSAIMPSYATLSRRTRCGHTGATGAQRHINRSHSFAVRSRRKGPPPPPPKRMSSVSGSAAHQLVNGKVVEPEMTGGVETESAGSVRSIAARLEGSSTSPSRRIDIPPTYVPVSPVFSPVSSQIPHGFPTHIIIQHTKPVPALGLGGLRRVGSERTDGDSDRQTFEEKEKARKNERMSKSTTVSPNHSSRDHIPFAEEGNLTIKQRPRIAVITQADAKVITSSEGPVQTPNNLEIPEFNLKESDTVKRRHKPKDKDASTPEEATTPNRDDNRLQINSLYPHNDVSTLVDEEAQRPVTVFQRIGSMGKGPKPPVSSKPSSPLKQIPKSGPATPQKTLSSVQASAQTAIPKLTSVQIHTVSPKIGGSIQTHTCIPSPKSVKHPQTAMFKPESPQKAAALTLSNFPQQSTASASPAGLNHTVVQNVAVAAPSAQAPTHCYPNSAPIFQAGKAGVSPAGVAGLEVLAQKRLEQTSTSLEAALKVVENKLAEGSTVDSGSSTVKAAGNILDDIGNMFDDLADQLDAMLE</sequence>
<dbReference type="InterPro" id="IPR013761">
    <property type="entry name" value="SAM/pointed_sf"/>
</dbReference>
<feature type="compositionally biased region" description="Basic and acidic residues" evidence="11">
    <location>
        <begin position="834"/>
        <end position="843"/>
    </location>
</feature>
<dbReference type="PRINTS" id="PR01415">
    <property type="entry name" value="ANKYRIN"/>
</dbReference>
<dbReference type="GeneID" id="103354825"/>
<evidence type="ECO:0000256" key="2">
    <source>
        <dbReference type="ARBA" id="ARBA00022443"/>
    </source>
</evidence>
<dbReference type="FunFam" id="1.10.150.50:FF:000032">
    <property type="entry name" value="caskin-1 isoform X1"/>
    <property type="match status" value="1"/>
</dbReference>
<dbReference type="FunFam" id="1.25.40.20:FF:000053">
    <property type="entry name" value="caskin-2 isoform X1"/>
    <property type="match status" value="1"/>
</dbReference>
<gene>
    <name evidence="15" type="primary">LOC103354825</name>
</gene>
<dbReference type="PANTHER" id="PTHR24174">
    <property type="entry name" value="ANKYRIN REPEAT AND STERILE ALPHA MOTIF DOMAIN-CONTAINING PROTEIN 1"/>
    <property type="match status" value="1"/>
</dbReference>
<reference evidence="15" key="1">
    <citation type="submission" date="2025-08" db="UniProtKB">
        <authorList>
            <consortium name="RefSeq"/>
        </authorList>
    </citation>
    <scope>IDENTIFICATION</scope>
</reference>
<evidence type="ECO:0000313" key="15">
    <source>
        <dbReference type="RefSeq" id="XP_008276596.1"/>
    </source>
</evidence>
<dbReference type="InterPro" id="IPR032232">
    <property type="entry name" value="Caskin1-CID"/>
</dbReference>
<dbReference type="SUPFAM" id="SSF47769">
    <property type="entry name" value="SAM/Pointed domain"/>
    <property type="match status" value="2"/>
</dbReference>
<feature type="compositionally biased region" description="Low complexity" evidence="11">
    <location>
        <begin position="886"/>
        <end position="901"/>
    </location>
</feature>
<proteinExistence type="predicted"/>
<feature type="region of interest" description="Disordered" evidence="11">
    <location>
        <begin position="773"/>
        <end position="987"/>
    </location>
</feature>
<evidence type="ECO:0000256" key="11">
    <source>
        <dbReference type="SAM" id="MobiDB-lite"/>
    </source>
</evidence>
<feature type="domain" description="SAM" evidence="13">
    <location>
        <begin position="533"/>
        <end position="596"/>
    </location>
</feature>
<dbReference type="Gene3D" id="2.30.30.40">
    <property type="entry name" value="SH3 Domains"/>
    <property type="match status" value="1"/>
</dbReference>
<dbReference type="FunFam" id="1.10.150.50:FF:000028">
    <property type="entry name" value="caskin-2 isoform X2"/>
    <property type="match status" value="1"/>
</dbReference>
<dbReference type="PANTHER" id="PTHR24174:SF18">
    <property type="entry name" value="CASKIN-2"/>
    <property type="match status" value="1"/>
</dbReference>
<feature type="compositionally biased region" description="Low complexity" evidence="11">
    <location>
        <begin position="773"/>
        <end position="792"/>
    </location>
</feature>
<keyword evidence="3" id="KW-0963">Cytoplasm</keyword>
<dbReference type="InterPro" id="IPR035499">
    <property type="entry name" value="Caskin2_SH3"/>
</dbReference>
<evidence type="ECO:0000256" key="1">
    <source>
        <dbReference type="ARBA" id="ARBA00004496"/>
    </source>
</evidence>
<evidence type="ECO:0000256" key="4">
    <source>
        <dbReference type="ARBA" id="ARBA00022553"/>
    </source>
</evidence>
<feature type="repeat" description="ANK" evidence="9">
    <location>
        <begin position="237"/>
        <end position="269"/>
    </location>
</feature>
<dbReference type="GO" id="GO:0005737">
    <property type="term" value="C:cytoplasm"/>
    <property type="evidence" value="ECO:0007669"/>
    <property type="project" value="UniProtKB-SubCell"/>
</dbReference>
<dbReference type="InterPro" id="IPR036770">
    <property type="entry name" value="Ankyrin_rpt-contain_sf"/>
</dbReference>
<keyword evidence="6 9" id="KW-0040">ANK repeat</keyword>
<feature type="region of interest" description="Disordered" evidence="11">
    <location>
        <begin position="1210"/>
        <end position="1264"/>
    </location>
</feature>
<dbReference type="PROSITE" id="PS50088">
    <property type="entry name" value="ANK_REPEAT"/>
    <property type="match status" value="5"/>
</dbReference>
<evidence type="ECO:0000256" key="3">
    <source>
        <dbReference type="ARBA" id="ARBA00022490"/>
    </source>
</evidence>
<dbReference type="Proteomes" id="UP000694891">
    <property type="component" value="Unplaced"/>
</dbReference>
<feature type="region of interest" description="Disordered" evidence="11">
    <location>
        <begin position="1289"/>
        <end position="1324"/>
    </location>
</feature>
<keyword evidence="5" id="KW-0677">Repeat</keyword>
<evidence type="ECO:0000256" key="6">
    <source>
        <dbReference type="ARBA" id="ARBA00023043"/>
    </source>
</evidence>
<feature type="domain" description="SH3" evidence="12">
    <location>
        <begin position="298"/>
        <end position="364"/>
    </location>
</feature>
<dbReference type="PROSITE" id="PS50002">
    <property type="entry name" value="SH3"/>
    <property type="match status" value="1"/>
</dbReference>
<evidence type="ECO:0000256" key="7">
    <source>
        <dbReference type="ARBA" id="ARBA00064417"/>
    </source>
</evidence>
<feature type="compositionally biased region" description="Polar residues" evidence="11">
    <location>
        <begin position="793"/>
        <end position="811"/>
    </location>
</feature>
<protein>
    <recommendedName>
        <fullName evidence="8">Caskin-2</fullName>
    </recommendedName>
</protein>
<comment type="subunit">
    <text evidence="7">May not bind CASK.</text>
</comment>
<dbReference type="Pfam" id="PF00536">
    <property type="entry name" value="SAM_1"/>
    <property type="match status" value="2"/>
</dbReference>
<feature type="compositionally biased region" description="Basic and acidic residues" evidence="11">
    <location>
        <begin position="489"/>
        <end position="503"/>
    </location>
</feature>
<feature type="repeat" description="ANK" evidence="9">
    <location>
        <begin position="205"/>
        <end position="237"/>
    </location>
</feature>